<evidence type="ECO:0000256" key="1">
    <source>
        <dbReference type="SAM" id="MobiDB-lite"/>
    </source>
</evidence>
<name>A0A0D0C2Z3_9AGAR</name>
<organism evidence="2 3">
    <name type="scientific">Collybiopsis luxurians FD-317 M1</name>
    <dbReference type="NCBI Taxonomy" id="944289"/>
    <lineage>
        <taxon>Eukaryota</taxon>
        <taxon>Fungi</taxon>
        <taxon>Dikarya</taxon>
        <taxon>Basidiomycota</taxon>
        <taxon>Agaricomycotina</taxon>
        <taxon>Agaricomycetes</taxon>
        <taxon>Agaricomycetidae</taxon>
        <taxon>Agaricales</taxon>
        <taxon>Marasmiineae</taxon>
        <taxon>Omphalotaceae</taxon>
        <taxon>Collybiopsis</taxon>
        <taxon>Collybiopsis luxurians</taxon>
    </lineage>
</organism>
<sequence>MAHATECEDLKAQIGTLSQELKEREAETKALKDAGSTECEDLRAQISSLLQKLEGSEAEIKALKSSGTMQDARSPAEGADGPAASDLLQELNTATTEACTALNSIMTDLQTRVKRGLVSQEQCEASKLKAMKDLYDAKEQELLTKYNKLQDAVKVLMKISSHL</sequence>
<evidence type="ECO:0000313" key="3">
    <source>
        <dbReference type="Proteomes" id="UP000053593"/>
    </source>
</evidence>
<dbReference type="Proteomes" id="UP000053593">
    <property type="component" value="Unassembled WGS sequence"/>
</dbReference>
<dbReference type="AlphaFoldDB" id="A0A0D0C2Z3"/>
<feature type="region of interest" description="Disordered" evidence="1">
    <location>
        <begin position="63"/>
        <end position="83"/>
    </location>
</feature>
<proteinExistence type="predicted"/>
<dbReference type="HOGENOM" id="CLU_1627257_0_0_1"/>
<evidence type="ECO:0000313" key="2">
    <source>
        <dbReference type="EMBL" id="KIK52222.1"/>
    </source>
</evidence>
<keyword evidence="3" id="KW-1185">Reference proteome</keyword>
<gene>
    <name evidence="2" type="ORF">GYMLUDRAFT_251365</name>
</gene>
<accession>A0A0D0C2Z3</accession>
<dbReference type="SUPFAM" id="SSF103652">
    <property type="entry name" value="G protein-binding domain"/>
    <property type="match status" value="1"/>
</dbReference>
<reference evidence="2 3" key="1">
    <citation type="submission" date="2014-04" db="EMBL/GenBank/DDBJ databases">
        <title>Evolutionary Origins and Diversification of the Mycorrhizal Mutualists.</title>
        <authorList>
            <consortium name="DOE Joint Genome Institute"/>
            <consortium name="Mycorrhizal Genomics Consortium"/>
            <person name="Kohler A."/>
            <person name="Kuo A."/>
            <person name="Nagy L.G."/>
            <person name="Floudas D."/>
            <person name="Copeland A."/>
            <person name="Barry K.W."/>
            <person name="Cichocki N."/>
            <person name="Veneault-Fourrey C."/>
            <person name="LaButti K."/>
            <person name="Lindquist E.A."/>
            <person name="Lipzen A."/>
            <person name="Lundell T."/>
            <person name="Morin E."/>
            <person name="Murat C."/>
            <person name="Riley R."/>
            <person name="Ohm R."/>
            <person name="Sun H."/>
            <person name="Tunlid A."/>
            <person name="Henrissat B."/>
            <person name="Grigoriev I.V."/>
            <person name="Hibbett D.S."/>
            <person name="Martin F."/>
        </authorList>
    </citation>
    <scope>NUCLEOTIDE SEQUENCE [LARGE SCALE GENOMIC DNA]</scope>
    <source>
        <strain evidence="2 3">FD-317 M1</strain>
    </source>
</reference>
<protein>
    <submittedName>
        <fullName evidence="2">Uncharacterized protein</fullName>
    </submittedName>
</protein>
<dbReference type="EMBL" id="KN834846">
    <property type="protein sequence ID" value="KIK52222.1"/>
    <property type="molecule type" value="Genomic_DNA"/>
</dbReference>